<sequence>MSSELTSDSIKGFDEDLPVTHHNDVYSTIDPEPLYAAQSFSGKVVLVTGASRGIGRETALHYARAGASVAIVARTGDALDETRDIIVAAVPGADVLVLVADVRDVESVRGAVEGVLRHFGKLDILIANAGAITLFTPMLNKKDPNAWWNTFEVNIRGVFNSVSVALPALEKTQGYIVAITSLGGQLRVPGGSDGCISKHAVNRLVEFVALEHPSVRTFALAPGYLPTRIAAETGTLGSNGEGAAGVALNTLALPAATMLYLTSGRADWLSGRFCSANWDMAEVERDWKDLIVQKGGLLNKLYIPLP</sequence>
<organism evidence="1 2">
    <name type="scientific">Russula ochroleuca</name>
    <dbReference type="NCBI Taxonomy" id="152965"/>
    <lineage>
        <taxon>Eukaryota</taxon>
        <taxon>Fungi</taxon>
        <taxon>Dikarya</taxon>
        <taxon>Basidiomycota</taxon>
        <taxon>Agaricomycotina</taxon>
        <taxon>Agaricomycetes</taxon>
        <taxon>Russulales</taxon>
        <taxon>Russulaceae</taxon>
        <taxon>Russula</taxon>
    </lineage>
</organism>
<dbReference type="OrthoDB" id="1933717at2759"/>
<dbReference type="PANTHER" id="PTHR43975:SF2">
    <property type="entry name" value="EG:BACR7A4.14 PROTEIN-RELATED"/>
    <property type="match status" value="1"/>
</dbReference>
<dbReference type="Proteomes" id="UP000759537">
    <property type="component" value="Unassembled WGS sequence"/>
</dbReference>
<keyword evidence="2" id="KW-1185">Reference proteome</keyword>
<dbReference type="PRINTS" id="PR00081">
    <property type="entry name" value="GDHRDH"/>
</dbReference>
<dbReference type="Pfam" id="PF00106">
    <property type="entry name" value="adh_short"/>
    <property type="match status" value="1"/>
</dbReference>
<dbReference type="SUPFAM" id="SSF51735">
    <property type="entry name" value="NAD(P)-binding Rossmann-fold domains"/>
    <property type="match status" value="1"/>
</dbReference>
<gene>
    <name evidence="1" type="ORF">DFH94DRAFT_637931</name>
</gene>
<name>A0A9P5MP48_9AGAM</name>
<dbReference type="PANTHER" id="PTHR43975">
    <property type="entry name" value="ZGC:101858"/>
    <property type="match status" value="1"/>
</dbReference>
<reference evidence="1" key="1">
    <citation type="submission" date="2019-10" db="EMBL/GenBank/DDBJ databases">
        <authorList>
            <consortium name="DOE Joint Genome Institute"/>
            <person name="Kuo A."/>
            <person name="Miyauchi S."/>
            <person name="Kiss E."/>
            <person name="Drula E."/>
            <person name="Kohler A."/>
            <person name="Sanchez-Garcia M."/>
            <person name="Andreopoulos B."/>
            <person name="Barry K.W."/>
            <person name="Bonito G."/>
            <person name="Buee M."/>
            <person name="Carver A."/>
            <person name="Chen C."/>
            <person name="Cichocki N."/>
            <person name="Clum A."/>
            <person name="Culley D."/>
            <person name="Crous P.W."/>
            <person name="Fauchery L."/>
            <person name="Girlanda M."/>
            <person name="Hayes R."/>
            <person name="Keri Z."/>
            <person name="LaButti K."/>
            <person name="Lipzen A."/>
            <person name="Lombard V."/>
            <person name="Magnuson J."/>
            <person name="Maillard F."/>
            <person name="Morin E."/>
            <person name="Murat C."/>
            <person name="Nolan M."/>
            <person name="Ohm R."/>
            <person name="Pangilinan J."/>
            <person name="Pereira M."/>
            <person name="Perotto S."/>
            <person name="Peter M."/>
            <person name="Riley R."/>
            <person name="Sitrit Y."/>
            <person name="Stielow B."/>
            <person name="Szollosi G."/>
            <person name="Zifcakova L."/>
            <person name="Stursova M."/>
            <person name="Spatafora J.W."/>
            <person name="Tedersoo L."/>
            <person name="Vaario L.-M."/>
            <person name="Yamada A."/>
            <person name="Yan M."/>
            <person name="Wang P."/>
            <person name="Xu J."/>
            <person name="Bruns T."/>
            <person name="Baldrian P."/>
            <person name="Vilgalys R."/>
            <person name="Henrissat B."/>
            <person name="Grigoriev I.V."/>
            <person name="Hibbett D."/>
            <person name="Nagy L.G."/>
            <person name="Martin F.M."/>
        </authorList>
    </citation>
    <scope>NUCLEOTIDE SEQUENCE</scope>
    <source>
        <strain evidence="1">Prilba</strain>
    </source>
</reference>
<comment type="caution">
    <text evidence="1">The sequence shown here is derived from an EMBL/GenBank/DDBJ whole genome shotgun (WGS) entry which is preliminary data.</text>
</comment>
<accession>A0A9P5MP48</accession>
<dbReference type="AlphaFoldDB" id="A0A9P5MP48"/>
<evidence type="ECO:0000313" key="2">
    <source>
        <dbReference type="Proteomes" id="UP000759537"/>
    </source>
</evidence>
<dbReference type="CDD" id="cd05233">
    <property type="entry name" value="SDR_c"/>
    <property type="match status" value="1"/>
</dbReference>
<dbReference type="InterPro" id="IPR002347">
    <property type="entry name" value="SDR_fam"/>
</dbReference>
<dbReference type="InterPro" id="IPR036291">
    <property type="entry name" value="NAD(P)-bd_dom_sf"/>
</dbReference>
<proteinExistence type="predicted"/>
<dbReference type="EMBL" id="WHVB01000027">
    <property type="protein sequence ID" value="KAF8469849.1"/>
    <property type="molecule type" value="Genomic_DNA"/>
</dbReference>
<protein>
    <submittedName>
        <fullName evidence="1">NAD-P-binding protein</fullName>
    </submittedName>
</protein>
<evidence type="ECO:0000313" key="1">
    <source>
        <dbReference type="EMBL" id="KAF8469849.1"/>
    </source>
</evidence>
<dbReference type="Gene3D" id="3.40.50.720">
    <property type="entry name" value="NAD(P)-binding Rossmann-like Domain"/>
    <property type="match status" value="1"/>
</dbReference>
<reference evidence="1" key="2">
    <citation type="journal article" date="2020" name="Nat. Commun.">
        <title>Large-scale genome sequencing of mycorrhizal fungi provides insights into the early evolution of symbiotic traits.</title>
        <authorList>
            <person name="Miyauchi S."/>
            <person name="Kiss E."/>
            <person name="Kuo A."/>
            <person name="Drula E."/>
            <person name="Kohler A."/>
            <person name="Sanchez-Garcia M."/>
            <person name="Morin E."/>
            <person name="Andreopoulos B."/>
            <person name="Barry K.W."/>
            <person name="Bonito G."/>
            <person name="Buee M."/>
            <person name="Carver A."/>
            <person name="Chen C."/>
            <person name="Cichocki N."/>
            <person name="Clum A."/>
            <person name="Culley D."/>
            <person name="Crous P.W."/>
            <person name="Fauchery L."/>
            <person name="Girlanda M."/>
            <person name="Hayes R.D."/>
            <person name="Keri Z."/>
            <person name="LaButti K."/>
            <person name="Lipzen A."/>
            <person name="Lombard V."/>
            <person name="Magnuson J."/>
            <person name="Maillard F."/>
            <person name="Murat C."/>
            <person name="Nolan M."/>
            <person name="Ohm R.A."/>
            <person name="Pangilinan J."/>
            <person name="Pereira M.F."/>
            <person name="Perotto S."/>
            <person name="Peter M."/>
            <person name="Pfister S."/>
            <person name="Riley R."/>
            <person name="Sitrit Y."/>
            <person name="Stielow J.B."/>
            <person name="Szollosi G."/>
            <person name="Zifcakova L."/>
            <person name="Stursova M."/>
            <person name="Spatafora J.W."/>
            <person name="Tedersoo L."/>
            <person name="Vaario L.M."/>
            <person name="Yamada A."/>
            <person name="Yan M."/>
            <person name="Wang P."/>
            <person name="Xu J."/>
            <person name="Bruns T."/>
            <person name="Baldrian P."/>
            <person name="Vilgalys R."/>
            <person name="Dunand C."/>
            <person name="Henrissat B."/>
            <person name="Grigoriev I.V."/>
            <person name="Hibbett D."/>
            <person name="Nagy L.G."/>
            <person name="Martin F.M."/>
        </authorList>
    </citation>
    <scope>NUCLEOTIDE SEQUENCE</scope>
    <source>
        <strain evidence="1">Prilba</strain>
    </source>
</reference>